<keyword evidence="2" id="KW-0808">Transferase</keyword>
<comment type="caution">
    <text evidence="4">The sequence shown here is derived from an EMBL/GenBank/DDBJ whole genome shotgun (WGS) entry which is preliminary data.</text>
</comment>
<evidence type="ECO:0000256" key="1">
    <source>
        <dbReference type="ARBA" id="ARBA00009995"/>
    </source>
</evidence>
<protein>
    <recommendedName>
        <fullName evidence="3">Glycosyltransferase N-terminal domain-containing protein</fullName>
    </recommendedName>
</protein>
<dbReference type="EMBL" id="CM027685">
    <property type="protein sequence ID" value="KAG0525401.1"/>
    <property type="molecule type" value="Genomic_DNA"/>
</dbReference>
<dbReference type="PANTHER" id="PTHR48044">
    <property type="entry name" value="GLYCOSYLTRANSFERASE"/>
    <property type="match status" value="1"/>
</dbReference>
<dbReference type="PANTHER" id="PTHR48044:SF86">
    <property type="entry name" value="GLYCOSYLTRANSFERASE"/>
    <property type="match status" value="1"/>
</dbReference>
<evidence type="ECO:0000313" key="4">
    <source>
        <dbReference type="EMBL" id="KAG0525401.1"/>
    </source>
</evidence>
<dbReference type="FunFam" id="3.40.50.2000:FF:000060">
    <property type="entry name" value="Glycosyltransferase"/>
    <property type="match status" value="1"/>
</dbReference>
<evidence type="ECO:0000259" key="3">
    <source>
        <dbReference type="Pfam" id="PF26168"/>
    </source>
</evidence>
<dbReference type="CDD" id="cd03784">
    <property type="entry name" value="GT1_Gtf-like"/>
    <property type="match status" value="1"/>
</dbReference>
<name>A0A921UCD9_SORBI</name>
<evidence type="ECO:0000313" key="5">
    <source>
        <dbReference type="Proteomes" id="UP000807115"/>
    </source>
</evidence>
<organism evidence="4 5">
    <name type="scientific">Sorghum bicolor</name>
    <name type="common">Sorghum</name>
    <name type="synonym">Sorghum vulgare</name>
    <dbReference type="NCBI Taxonomy" id="4558"/>
    <lineage>
        <taxon>Eukaryota</taxon>
        <taxon>Viridiplantae</taxon>
        <taxon>Streptophyta</taxon>
        <taxon>Embryophyta</taxon>
        <taxon>Tracheophyta</taxon>
        <taxon>Spermatophyta</taxon>
        <taxon>Magnoliopsida</taxon>
        <taxon>Liliopsida</taxon>
        <taxon>Poales</taxon>
        <taxon>Poaceae</taxon>
        <taxon>PACMAD clade</taxon>
        <taxon>Panicoideae</taxon>
        <taxon>Andropogonodae</taxon>
        <taxon>Andropogoneae</taxon>
        <taxon>Sorghinae</taxon>
        <taxon>Sorghum</taxon>
    </lineage>
</organism>
<feature type="domain" description="Glycosyltransferase N-terminal" evidence="3">
    <location>
        <begin position="4"/>
        <end position="237"/>
    </location>
</feature>
<comment type="similarity">
    <text evidence="1">Belongs to the UDP-glycosyltransferase family.</text>
</comment>
<dbReference type="Proteomes" id="UP000807115">
    <property type="component" value="Chromosome 6"/>
</dbReference>
<dbReference type="Pfam" id="PF26168">
    <property type="entry name" value="Glyco_transf_N"/>
    <property type="match status" value="1"/>
</dbReference>
<dbReference type="InterPro" id="IPR002213">
    <property type="entry name" value="UDP_glucos_trans"/>
</dbReference>
<dbReference type="Pfam" id="PF00201">
    <property type="entry name" value="UDPGT"/>
    <property type="match status" value="1"/>
</dbReference>
<gene>
    <name evidence="4" type="ORF">BDA96_06G053400</name>
</gene>
<dbReference type="SUPFAM" id="SSF53756">
    <property type="entry name" value="UDP-Glycosyltransferase/glycogen phosphorylase"/>
    <property type="match status" value="1"/>
</dbReference>
<accession>A0A921UCD9</accession>
<dbReference type="GO" id="GO:1901135">
    <property type="term" value="P:carbohydrate derivative metabolic process"/>
    <property type="evidence" value="ECO:0007669"/>
    <property type="project" value="UniProtKB-ARBA"/>
</dbReference>
<dbReference type="AlphaFoldDB" id="A0A921UCD9"/>
<sequence length="505" mass="54666">MPMESVVVVAVPFPAQGHLNALLHLSLQLAARGLPVHSAAPVEHVRQARSRVHGWGDGTLRRVHFHELPISAYASPPPDPAAESAFPSHLVPLWEAFVADAPAALAALLSGVSASCHRVVVLYDVANGFAAEEAARLPNGEGYGLVCTAVSCMVGSTDAGSRYVRDRGLHFIPVNSFVTDEFLTSVGKRARWEQSVPCSVGILANTCRALEGDFIDVFAQQLADAGKKLFAVGPLNPLLHDAKSAPQQAGSKERHECLDWLDKQPPASVLYVSFGSMSSLRDEQVEELAAALRDSKQRFIWVLRDADRANIFADHGESRHAKFLPEFAGHTQDRGMVITGWAPQLEILAHGATASFLSHCGWNSIMESMGHGKPILAWPMHSDQPWDAELVCKHLKVGILVRPMEKQREVISAAAIQEAIEKMMVSDEGHKIQQRAMVLGEAIRASSAEVSGGSDSESKDLDKFIAHISSSGENGSEWWLIVSGLYGHSRLILGLRLREGPAPTS</sequence>
<evidence type="ECO:0000256" key="2">
    <source>
        <dbReference type="ARBA" id="ARBA00022679"/>
    </source>
</evidence>
<dbReference type="InterPro" id="IPR058980">
    <property type="entry name" value="Glyco_transf_N"/>
</dbReference>
<proteinExistence type="inferred from homology"/>
<reference evidence="4" key="2">
    <citation type="submission" date="2020-10" db="EMBL/GenBank/DDBJ databases">
        <authorList>
            <person name="Cooper E.A."/>
            <person name="Brenton Z.W."/>
            <person name="Flinn B.S."/>
            <person name="Jenkins J."/>
            <person name="Shu S."/>
            <person name="Flowers D."/>
            <person name="Luo F."/>
            <person name="Wang Y."/>
            <person name="Xia P."/>
            <person name="Barry K."/>
            <person name="Daum C."/>
            <person name="Lipzen A."/>
            <person name="Yoshinaga Y."/>
            <person name="Schmutz J."/>
            <person name="Saski C."/>
            <person name="Vermerris W."/>
            <person name="Kresovich S."/>
        </authorList>
    </citation>
    <scope>NUCLEOTIDE SEQUENCE</scope>
</reference>
<dbReference type="Gene3D" id="3.40.50.2000">
    <property type="entry name" value="Glycogen Phosphorylase B"/>
    <property type="match status" value="2"/>
</dbReference>
<reference evidence="4" key="1">
    <citation type="journal article" date="2019" name="BMC Genomics">
        <title>A new reference genome for Sorghum bicolor reveals high levels of sequence similarity between sweet and grain genotypes: implications for the genetics of sugar metabolism.</title>
        <authorList>
            <person name="Cooper E.A."/>
            <person name="Brenton Z.W."/>
            <person name="Flinn B.S."/>
            <person name="Jenkins J."/>
            <person name="Shu S."/>
            <person name="Flowers D."/>
            <person name="Luo F."/>
            <person name="Wang Y."/>
            <person name="Xia P."/>
            <person name="Barry K."/>
            <person name="Daum C."/>
            <person name="Lipzen A."/>
            <person name="Yoshinaga Y."/>
            <person name="Schmutz J."/>
            <person name="Saski C."/>
            <person name="Vermerris W."/>
            <person name="Kresovich S."/>
        </authorList>
    </citation>
    <scope>NUCLEOTIDE SEQUENCE</scope>
</reference>
<dbReference type="GO" id="GO:0008194">
    <property type="term" value="F:UDP-glycosyltransferase activity"/>
    <property type="evidence" value="ECO:0007669"/>
    <property type="project" value="InterPro"/>
</dbReference>